<organism evidence="2 3">
    <name type="scientific">Streptantibioticus rubrisoli</name>
    <dbReference type="NCBI Taxonomy" id="1387313"/>
    <lineage>
        <taxon>Bacteria</taxon>
        <taxon>Bacillati</taxon>
        <taxon>Actinomycetota</taxon>
        <taxon>Actinomycetes</taxon>
        <taxon>Kitasatosporales</taxon>
        <taxon>Streptomycetaceae</taxon>
        <taxon>Streptantibioticus</taxon>
    </lineage>
</organism>
<gene>
    <name evidence="2" type="ORF">NON19_14200</name>
</gene>
<accession>A0ABT1PCR1</accession>
<evidence type="ECO:0000313" key="3">
    <source>
        <dbReference type="Proteomes" id="UP001206206"/>
    </source>
</evidence>
<dbReference type="Proteomes" id="UP001206206">
    <property type="component" value="Unassembled WGS sequence"/>
</dbReference>
<reference evidence="2 3" key="1">
    <citation type="submission" date="2022-06" db="EMBL/GenBank/DDBJ databases">
        <title>Draft genome sequence of type strain Streptomyces rubrisoli DSM 42083.</title>
        <authorList>
            <person name="Duangmal K."/>
            <person name="Klaysubun C."/>
        </authorList>
    </citation>
    <scope>NUCLEOTIDE SEQUENCE [LARGE SCALE GENOMIC DNA]</scope>
    <source>
        <strain evidence="2 3">DSM 42083</strain>
    </source>
</reference>
<keyword evidence="3" id="KW-1185">Reference proteome</keyword>
<protein>
    <recommendedName>
        <fullName evidence="4">Restriction endonuclease</fullName>
    </recommendedName>
</protein>
<dbReference type="RefSeq" id="WP_255927968.1">
    <property type="nucleotide sequence ID" value="NZ_JANFNH010000012.1"/>
</dbReference>
<comment type="caution">
    <text evidence="2">The sequence shown here is derived from an EMBL/GenBank/DDBJ whole genome shotgun (WGS) entry which is preliminary data.</text>
</comment>
<name>A0ABT1PCR1_9ACTN</name>
<evidence type="ECO:0000256" key="1">
    <source>
        <dbReference type="SAM" id="MobiDB-lite"/>
    </source>
</evidence>
<feature type="region of interest" description="Disordered" evidence="1">
    <location>
        <begin position="86"/>
        <end position="123"/>
    </location>
</feature>
<evidence type="ECO:0000313" key="2">
    <source>
        <dbReference type="EMBL" id="MCQ4043147.1"/>
    </source>
</evidence>
<evidence type="ECO:0008006" key="4">
    <source>
        <dbReference type="Google" id="ProtNLM"/>
    </source>
</evidence>
<proteinExistence type="predicted"/>
<dbReference type="EMBL" id="JANFNH010000012">
    <property type="protein sequence ID" value="MCQ4043147.1"/>
    <property type="molecule type" value="Genomic_DNA"/>
</dbReference>
<sequence length="251" mass="26898">MAESVPVRCPACRREHGFTPPTYPCPCGAPVTIPVLRGGVPTLVRHRTWKNSWVTLRCPSCDREDDWPHPELGCSCGAVIRLPVDQGTRELPPGESEHAEALQPTGHPGAATTSAPQPVRRPPFRPVTIRTGGDAVTAAAQYLKWLGFGDVAVAADRSATGVDLRGAGVVAQVDPATRPTPLRDVETLWLNSLNEDRAGAFFSLAGYAHDARLRADQLEIPLFVMDLTGTPQPVNDAADQLIRTAPGGRPK</sequence>